<accession>A0A4Y9THI6</accession>
<dbReference type="RefSeq" id="WP_017530111.1">
    <property type="nucleotide sequence ID" value="NZ_SPVI01000005.1"/>
</dbReference>
<protein>
    <submittedName>
        <fullName evidence="1">Uncharacterized protein</fullName>
    </submittedName>
</protein>
<gene>
    <name evidence="1" type="ORF">E4T65_10500</name>
</gene>
<proteinExistence type="predicted"/>
<reference evidence="1 2" key="1">
    <citation type="submission" date="2019-03" db="EMBL/GenBank/DDBJ databases">
        <title>Biocontrol and xenobiotic degradation properties of endophytic Pseudomonas fluorescens strain BRZ63.</title>
        <authorList>
            <person name="Chlebek D.A."/>
            <person name="Pinski A."/>
            <person name="Zur J.P."/>
            <person name="Michalska J."/>
            <person name="Hupert-Kocurek K.T."/>
        </authorList>
    </citation>
    <scope>NUCLEOTIDE SEQUENCE [LARGE SCALE GENOMIC DNA]</scope>
    <source>
        <strain evidence="1 2">BRZ63</strain>
    </source>
</reference>
<evidence type="ECO:0000313" key="2">
    <source>
        <dbReference type="Proteomes" id="UP000297322"/>
    </source>
</evidence>
<name>A0A4Y9THI6_PSEFL</name>
<organism evidence="1 2">
    <name type="scientific">Pseudomonas fluorescens</name>
    <dbReference type="NCBI Taxonomy" id="294"/>
    <lineage>
        <taxon>Bacteria</taxon>
        <taxon>Pseudomonadati</taxon>
        <taxon>Pseudomonadota</taxon>
        <taxon>Gammaproteobacteria</taxon>
        <taxon>Pseudomonadales</taxon>
        <taxon>Pseudomonadaceae</taxon>
        <taxon>Pseudomonas</taxon>
    </lineage>
</organism>
<dbReference type="Proteomes" id="UP000297322">
    <property type="component" value="Unassembled WGS sequence"/>
</dbReference>
<dbReference type="EMBL" id="SPVI01000005">
    <property type="protein sequence ID" value="TFW43458.1"/>
    <property type="molecule type" value="Genomic_DNA"/>
</dbReference>
<sequence length="107" mass="12126">MTYPAPTLITSSLERIELQLPSNAPQPENANVQAILFERNPDEEDDLTYYESVFGVPTELSPQVTLVITPTKDQQERLQGKTLELGYRVTKRETSMEADSERLKVTL</sequence>
<dbReference type="AlphaFoldDB" id="A0A4Y9THI6"/>
<comment type="caution">
    <text evidence="1">The sequence shown here is derived from an EMBL/GenBank/DDBJ whole genome shotgun (WGS) entry which is preliminary data.</text>
</comment>
<evidence type="ECO:0000313" key="1">
    <source>
        <dbReference type="EMBL" id="TFW43458.1"/>
    </source>
</evidence>